<dbReference type="GO" id="GO:0005737">
    <property type="term" value="C:cytoplasm"/>
    <property type="evidence" value="ECO:0007669"/>
    <property type="project" value="UniProtKB-SubCell"/>
</dbReference>
<evidence type="ECO:0000313" key="9">
    <source>
        <dbReference type="Proteomes" id="UP000471381"/>
    </source>
</evidence>
<keyword evidence="4 6" id="KW-0949">S-adenosyl-L-methionine</keyword>
<keyword evidence="9" id="KW-1185">Reference proteome</keyword>
<dbReference type="InterPro" id="IPR007848">
    <property type="entry name" value="Small_mtfrase_dom"/>
</dbReference>
<dbReference type="HAMAP" id="MF_01872">
    <property type="entry name" value="tRNA_methyltr_YfiC"/>
    <property type="match status" value="1"/>
</dbReference>
<dbReference type="InterPro" id="IPR029063">
    <property type="entry name" value="SAM-dependent_MTases_sf"/>
</dbReference>
<gene>
    <name evidence="8" type="ORF">GTQ48_14735</name>
</gene>
<keyword evidence="5 6" id="KW-0819">tRNA processing</keyword>
<dbReference type="AlphaFoldDB" id="A0A6N9TLM0"/>
<dbReference type="Gene3D" id="3.40.50.150">
    <property type="entry name" value="Vaccinia Virus protein VP39"/>
    <property type="match status" value="1"/>
</dbReference>
<dbReference type="PROSITE" id="PS00092">
    <property type="entry name" value="N6_MTASE"/>
    <property type="match status" value="1"/>
</dbReference>
<keyword evidence="2 6" id="KW-0489">Methyltransferase</keyword>
<keyword evidence="1 6" id="KW-0963">Cytoplasm</keyword>
<evidence type="ECO:0000256" key="6">
    <source>
        <dbReference type="HAMAP-Rule" id="MF_01872"/>
    </source>
</evidence>
<proteinExistence type="inferred from homology"/>
<keyword evidence="3 6" id="KW-0808">Transferase</keyword>
<dbReference type="SUPFAM" id="SSF53335">
    <property type="entry name" value="S-adenosyl-L-methionine-dependent methyltransferases"/>
    <property type="match status" value="1"/>
</dbReference>
<dbReference type="EMBL" id="JAAAWO010000012">
    <property type="protein sequence ID" value="NDW16766.1"/>
    <property type="molecule type" value="Genomic_DNA"/>
</dbReference>
<dbReference type="Proteomes" id="UP000471381">
    <property type="component" value="Unassembled WGS sequence"/>
</dbReference>
<evidence type="ECO:0000256" key="3">
    <source>
        <dbReference type="ARBA" id="ARBA00022679"/>
    </source>
</evidence>
<dbReference type="GO" id="GO:0016430">
    <property type="term" value="F:tRNA (adenine-N6)-methyltransferase activity"/>
    <property type="evidence" value="ECO:0007669"/>
    <property type="project" value="UniProtKB-UniRule"/>
</dbReference>
<dbReference type="GO" id="GO:0032259">
    <property type="term" value="P:methylation"/>
    <property type="evidence" value="ECO:0007669"/>
    <property type="project" value="UniProtKB-KW"/>
</dbReference>
<accession>A0A6N9TLM0</accession>
<comment type="catalytic activity">
    <reaction evidence="6">
        <text>adenosine(37) in tRNA1(Val) + S-adenosyl-L-methionine = N(6)-methyladenosine(37) in tRNA1(Val) + S-adenosyl-L-homocysteine + H(+)</text>
        <dbReference type="Rhea" id="RHEA:43160"/>
        <dbReference type="Rhea" id="RHEA-COMP:10369"/>
        <dbReference type="Rhea" id="RHEA-COMP:10370"/>
        <dbReference type="ChEBI" id="CHEBI:15378"/>
        <dbReference type="ChEBI" id="CHEBI:57856"/>
        <dbReference type="ChEBI" id="CHEBI:59789"/>
        <dbReference type="ChEBI" id="CHEBI:74411"/>
        <dbReference type="ChEBI" id="CHEBI:74449"/>
        <dbReference type="EC" id="2.1.1.223"/>
    </reaction>
</comment>
<comment type="subcellular location">
    <subcellularLocation>
        <location evidence="6">Cytoplasm</location>
    </subcellularLocation>
</comment>
<protein>
    <recommendedName>
        <fullName evidence="6">tRNA1(Val) (adenine(37)-N6)-methyltransferase</fullName>
        <ecNumber evidence="6">2.1.1.223</ecNumber>
    </recommendedName>
    <alternativeName>
        <fullName evidence="6">tRNA m6A37 methyltransferase</fullName>
    </alternativeName>
</protein>
<dbReference type="InterPro" id="IPR050210">
    <property type="entry name" value="tRNA_Adenine-N(6)_MTase"/>
</dbReference>
<comment type="similarity">
    <text evidence="6">Belongs to the methyltransferase superfamily. tRNA (adenine-N(6)-)-methyltransferase family.</text>
</comment>
<evidence type="ECO:0000256" key="2">
    <source>
        <dbReference type="ARBA" id="ARBA00022603"/>
    </source>
</evidence>
<evidence type="ECO:0000256" key="4">
    <source>
        <dbReference type="ARBA" id="ARBA00022691"/>
    </source>
</evidence>
<dbReference type="PANTHER" id="PTHR47739:SF1">
    <property type="entry name" value="TRNA1(VAL) (ADENINE(37)-N6)-METHYLTRANSFERASE"/>
    <property type="match status" value="1"/>
</dbReference>
<dbReference type="RefSeq" id="WP_163107350.1">
    <property type="nucleotide sequence ID" value="NZ_JAAAWO010000012.1"/>
</dbReference>
<dbReference type="InterPro" id="IPR022882">
    <property type="entry name" value="tRNA_adenine-N6_MeTrfase"/>
</dbReference>
<dbReference type="GO" id="GO:0003676">
    <property type="term" value="F:nucleic acid binding"/>
    <property type="evidence" value="ECO:0007669"/>
    <property type="project" value="InterPro"/>
</dbReference>
<dbReference type="PANTHER" id="PTHR47739">
    <property type="entry name" value="TRNA1(VAL) (ADENINE(37)-N6)-METHYLTRANSFERASE"/>
    <property type="match status" value="1"/>
</dbReference>
<comment type="function">
    <text evidence="6">Specifically methylates the adenine in position 37 of tRNA(1)(Val) (anticodon cmo5UAC).</text>
</comment>
<feature type="domain" description="Methyltransferase small" evidence="7">
    <location>
        <begin position="9"/>
        <end position="113"/>
    </location>
</feature>
<name>A0A6N9TLM0_9ALTE</name>
<dbReference type="EC" id="2.1.1.223" evidence="6"/>
<evidence type="ECO:0000313" key="8">
    <source>
        <dbReference type="EMBL" id="NDW16766.1"/>
    </source>
</evidence>
<dbReference type="GO" id="GO:0008033">
    <property type="term" value="P:tRNA processing"/>
    <property type="evidence" value="ECO:0007669"/>
    <property type="project" value="UniProtKB-UniRule"/>
</dbReference>
<organism evidence="8 9">
    <name type="scientific">Alteromonas genovensis</name>
    <dbReference type="NCBI Taxonomy" id="471225"/>
    <lineage>
        <taxon>Bacteria</taxon>
        <taxon>Pseudomonadati</taxon>
        <taxon>Pseudomonadota</taxon>
        <taxon>Gammaproteobacteria</taxon>
        <taxon>Alteromonadales</taxon>
        <taxon>Alteromonadaceae</taxon>
        <taxon>Alteromonas/Salinimonas group</taxon>
        <taxon>Alteromonas</taxon>
    </lineage>
</organism>
<dbReference type="Pfam" id="PF05175">
    <property type="entry name" value="MTS"/>
    <property type="match status" value="1"/>
</dbReference>
<sequence>MAQDKCAMKVNTDSLILGSWVNPNGAKSVLDIGTGTGILALMMAQKTDDAADIQAIEVDESAAQQARDNAEMSKWSKRISVHHQALEVYKPKAKFDIIISNPPYFEHSNKPTNAFASQSDARHSARQTGLLSPTALFQFAANNVSAGGSLYCVYPYQRMAEIEQAALAFNLFVTSCLVVKHDSKSDPYLCVYRFQAQRANDEDSESVAEFEEKYPTLTIRDHNSEYSSAFKVLCRPFYLKF</sequence>
<evidence type="ECO:0000256" key="5">
    <source>
        <dbReference type="ARBA" id="ARBA00022694"/>
    </source>
</evidence>
<reference evidence="8 9" key="1">
    <citation type="submission" date="2020-01" db="EMBL/GenBank/DDBJ databases">
        <title>Genomes of bacteria type strains.</title>
        <authorList>
            <person name="Chen J."/>
            <person name="Zhu S."/>
            <person name="Yang J."/>
        </authorList>
    </citation>
    <scope>NUCLEOTIDE SEQUENCE [LARGE SCALE GENOMIC DNA]</scope>
    <source>
        <strain evidence="8 9">LMG 24078</strain>
    </source>
</reference>
<dbReference type="CDD" id="cd02440">
    <property type="entry name" value="AdoMet_MTases"/>
    <property type="match status" value="1"/>
</dbReference>
<evidence type="ECO:0000259" key="7">
    <source>
        <dbReference type="Pfam" id="PF05175"/>
    </source>
</evidence>
<comment type="caution">
    <text evidence="8">The sequence shown here is derived from an EMBL/GenBank/DDBJ whole genome shotgun (WGS) entry which is preliminary data.</text>
</comment>
<evidence type="ECO:0000256" key="1">
    <source>
        <dbReference type="ARBA" id="ARBA00022490"/>
    </source>
</evidence>
<dbReference type="InterPro" id="IPR002052">
    <property type="entry name" value="DNA_methylase_N6_adenine_CS"/>
</dbReference>